<accession>A0AB38W5Z1</accession>
<protein>
    <submittedName>
        <fullName evidence="1">Uncharacterized protein</fullName>
    </submittedName>
</protein>
<evidence type="ECO:0000313" key="1">
    <source>
        <dbReference type="EMBL" id="VEU56862.1"/>
    </source>
</evidence>
<gene>
    <name evidence="1" type="ORF">NCTC10119_00114</name>
</gene>
<dbReference type="Proteomes" id="UP000289557">
    <property type="component" value="Chromosome"/>
</dbReference>
<dbReference type="EMBL" id="LR214945">
    <property type="protein sequence ID" value="VEU56862.1"/>
    <property type="molecule type" value="Genomic_DNA"/>
</dbReference>
<reference evidence="1 2" key="1">
    <citation type="submission" date="2019-01" db="EMBL/GenBank/DDBJ databases">
        <authorList>
            <consortium name="Pathogen Informatics"/>
        </authorList>
    </citation>
    <scope>NUCLEOTIDE SEQUENCE [LARGE SCALE GENOMIC DNA]</scope>
    <source>
        <strain evidence="1 2">NCTC10119</strain>
    </source>
</reference>
<sequence>MLKASSLLFFRGVQRNSYAKPQACLEERVVAK</sequence>
<evidence type="ECO:0000313" key="2">
    <source>
        <dbReference type="Proteomes" id="UP000289557"/>
    </source>
</evidence>
<proteinExistence type="predicted"/>
<organism evidence="1 2">
    <name type="scientific">Mycoplasmoides pneumoniae</name>
    <name type="common">Mycoplasma pneumoniae</name>
    <dbReference type="NCBI Taxonomy" id="2104"/>
    <lineage>
        <taxon>Bacteria</taxon>
        <taxon>Bacillati</taxon>
        <taxon>Mycoplasmatota</taxon>
        <taxon>Mycoplasmoidales</taxon>
        <taxon>Mycoplasmoidaceae</taxon>
        <taxon>Mycoplasmoides</taxon>
    </lineage>
</organism>
<dbReference type="AlphaFoldDB" id="A0AB38W5Z1"/>
<name>A0AB38W5Z1_MYCPM</name>